<feature type="transmembrane region" description="Helical" evidence="10">
    <location>
        <begin position="249"/>
        <end position="277"/>
    </location>
</feature>
<organism evidence="12 13">
    <name type="scientific">Physcomitrium patens</name>
    <name type="common">Spreading-leaved earth moss</name>
    <name type="synonym">Physcomitrella patens</name>
    <dbReference type="NCBI Taxonomy" id="3218"/>
    <lineage>
        <taxon>Eukaryota</taxon>
        <taxon>Viridiplantae</taxon>
        <taxon>Streptophyta</taxon>
        <taxon>Embryophyta</taxon>
        <taxon>Bryophyta</taxon>
        <taxon>Bryophytina</taxon>
        <taxon>Bryopsida</taxon>
        <taxon>Funariidae</taxon>
        <taxon>Funariales</taxon>
        <taxon>Funariaceae</taxon>
        <taxon>Physcomitrium</taxon>
    </lineage>
</organism>
<evidence type="ECO:0000313" key="13">
    <source>
        <dbReference type="Proteomes" id="UP000006727"/>
    </source>
</evidence>
<keyword evidence="6 10" id="KW-0472">Membrane</keyword>
<feature type="domain" description="Palmitoyltransferase DHHC" evidence="11">
    <location>
        <begin position="168"/>
        <end position="286"/>
    </location>
</feature>
<evidence type="ECO:0000313" key="12">
    <source>
        <dbReference type="EnsemblPlants" id="Pp3c2_20610V3.2"/>
    </source>
</evidence>
<evidence type="ECO:0000256" key="5">
    <source>
        <dbReference type="ARBA" id="ARBA00022989"/>
    </source>
</evidence>
<evidence type="ECO:0000256" key="6">
    <source>
        <dbReference type="ARBA" id="ARBA00023136"/>
    </source>
</evidence>
<dbReference type="Pfam" id="PF01529">
    <property type="entry name" value="DHHC"/>
    <property type="match status" value="1"/>
</dbReference>
<dbReference type="GO" id="GO:0019706">
    <property type="term" value="F:protein-cysteine S-palmitoyltransferase activity"/>
    <property type="evidence" value="ECO:0000318"/>
    <property type="project" value="GO_Central"/>
</dbReference>
<keyword evidence="8" id="KW-0449">Lipoprotein</keyword>
<reference evidence="12 13" key="1">
    <citation type="journal article" date="2008" name="Science">
        <title>The Physcomitrella genome reveals evolutionary insights into the conquest of land by plants.</title>
        <authorList>
            <person name="Rensing S."/>
            <person name="Lang D."/>
            <person name="Zimmer A."/>
            <person name="Terry A."/>
            <person name="Salamov A."/>
            <person name="Shapiro H."/>
            <person name="Nishiyama T."/>
            <person name="Perroud P.-F."/>
            <person name="Lindquist E."/>
            <person name="Kamisugi Y."/>
            <person name="Tanahashi T."/>
            <person name="Sakakibara K."/>
            <person name="Fujita T."/>
            <person name="Oishi K."/>
            <person name="Shin-I T."/>
            <person name="Kuroki Y."/>
            <person name="Toyoda A."/>
            <person name="Suzuki Y."/>
            <person name="Hashimoto A."/>
            <person name="Yamaguchi K."/>
            <person name="Sugano A."/>
            <person name="Kohara Y."/>
            <person name="Fujiyama A."/>
            <person name="Anterola A."/>
            <person name="Aoki S."/>
            <person name="Ashton N."/>
            <person name="Barbazuk W.B."/>
            <person name="Barker E."/>
            <person name="Bennetzen J."/>
            <person name="Bezanilla M."/>
            <person name="Blankenship R."/>
            <person name="Cho S.H."/>
            <person name="Dutcher S."/>
            <person name="Estelle M."/>
            <person name="Fawcett J.A."/>
            <person name="Gundlach H."/>
            <person name="Hanada K."/>
            <person name="Heyl A."/>
            <person name="Hicks K.A."/>
            <person name="Hugh J."/>
            <person name="Lohr M."/>
            <person name="Mayer K."/>
            <person name="Melkozernov A."/>
            <person name="Murata T."/>
            <person name="Nelson D."/>
            <person name="Pils B."/>
            <person name="Prigge M."/>
            <person name="Reiss B."/>
            <person name="Renner T."/>
            <person name="Rombauts S."/>
            <person name="Rushton P."/>
            <person name="Sanderfoot A."/>
            <person name="Schween G."/>
            <person name="Shiu S.-H."/>
            <person name="Stueber K."/>
            <person name="Theodoulou F.L."/>
            <person name="Tu H."/>
            <person name="Van de Peer Y."/>
            <person name="Verrier P.J."/>
            <person name="Waters E."/>
            <person name="Wood A."/>
            <person name="Yang L."/>
            <person name="Cove D."/>
            <person name="Cuming A."/>
            <person name="Hasebe M."/>
            <person name="Lucas S."/>
            <person name="Mishler D.B."/>
            <person name="Reski R."/>
            <person name="Grigoriev I."/>
            <person name="Quatrano R.S."/>
            <person name="Boore J.L."/>
        </authorList>
    </citation>
    <scope>NUCLEOTIDE SEQUENCE [LARGE SCALE GENOMIC DNA]</scope>
    <source>
        <strain evidence="12 13">cv. Gransden 2004</strain>
    </source>
</reference>
<dbReference type="PANTHER" id="PTHR22883:SF301">
    <property type="entry name" value="PALMITOYLTRANSFERASE ZDHHC12"/>
    <property type="match status" value="1"/>
</dbReference>
<keyword evidence="9 10" id="KW-0012">Acyltransferase</keyword>
<comment type="subcellular location">
    <subcellularLocation>
        <location evidence="1">Endomembrane system</location>
        <topology evidence="1">Multi-pass membrane protein</topology>
    </subcellularLocation>
</comment>
<proteinExistence type="inferred from homology"/>
<evidence type="ECO:0000256" key="4">
    <source>
        <dbReference type="ARBA" id="ARBA00022692"/>
    </source>
</evidence>
<evidence type="ECO:0000256" key="1">
    <source>
        <dbReference type="ARBA" id="ARBA00004127"/>
    </source>
</evidence>
<feature type="transmembrane region" description="Helical" evidence="10">
    <location>
        <begin position="12"/>
        <end position="29"/>
    </location>
</feature>
<keyword evidence="13" id="KW-1185">Reference proteome</keyword>
<comment type="domain">
    <text evidence="10">The DHHC domain is required for palmitoyltransferase activity.</text>
</comment>
<evidence type="ECO:0000256" key="8">
    <source>
        <dbReference type="ARBA" id="ARBA00023288"/>
    </source>
</evidence>
<dbReference type="GO" id="GO:0005783">
    <property type="term" value="C:endoplasmic reticulum"/>
    <property type="evidence" value="ECO:0000318"/>
    <property type="project" value="GO_Central"/>
</dbReference>
<keyword evidence="3 10" id="KW-0808">Transferase</keyword>
<evidence type="ECO:0000256" key="7">
    <source>
        <dbReference type="ARBA" id="ARBA00023139"/>
    </source>
</evidence>
<reference evidence="12 13" key="2">
    <citation type="journal article" date="2018" name="Plant J.">
        <title>The Physcomitrella patens chromosome-scale assembly reveals moss genome structure and evolution.</title>
        <authorList>
            <person name="Lang D."/>
            <person name="Ullrich K.K."/>
            <person name="Murat F."/>
            <person name="Fuchs J."/>
            <person name="Jenkins J."/>
            <person name="Haas F.B."/>
            <person name="Piednoel M."/>
            <person name="Gundlach H."/>
            <person name="Van Bel M."/>
            <person name="Meyberg R."/>
            <person name="Vives C."/>
            <person name="Morata J."/>
            <person name="Symeonidi A."/>
            <person name="Hiss M."/>
            <person name="Muchero W."/>
            <person name="Kamisugi Y."/>
            <person name="Saleh O."/>
            <person name="Blanc G."/>
            <person name="Decker E.L."/>
            <person name="van Gessel N."/>
            <person name="Grimwood J."/>
            <person name="Hayes R.D."/>
            <person name="Graham S.W."/>
            <person name="Gunter L.E."/>
            <person name="McDaniel S.F."/>
            <person name="Hoernstein S.N.W."/>
            <person name="Larsson A."/>
            <person name="Li F.W."/>
            <person name="Perroud P.F."/>
            <person name="Phillips J."/>
            <person name="Ranjan P."/>
            <person name="Rokshar D.S."/>
            <person name="Rothfels C.J."/>
            <person name="Schneider L."/>
            <person name="Shu S."/>
            <person name="Stevenson D.W."/>
            <person name="Thummler F."/>
            <person name="Tillich M."/>
            <person name="Villarreal Aguilar J.C."/>
            <person name="Widiez T."/>
            <person name="Wong G.K."/>
            <person name="Wymore A."/>
            <person name="Zhang Y."/>
            <person name="Zimmer A.D."/>
            <person name="Quatrano R.S."/>
            <person name="Mayer K.F.X."/>
            <person name="Goodstein D."/>
            <person name="Casacuberta J.M."/>
            <person name="Vandepoele K."/>
            <person name="Reski R."/>
            <person name="Cuming A.C."/>
            <person name="Tuskan G.A."/>
            <person name="Maumus F."/>
            <person name="Salse J."/>
            <person name="Schmutz J."/>
            <person name="Rensing S.A."/>
        </authorList>
    </citation>
    <scope>NUCLEOTIDE SEQUENCE [LARGE SCALE GENOMIC DNA]</scope>
    <source>
        <strain evidence="12 13">cv. Gransden 2004</strain>
    </source>
</reference>
<comment type="catalytic activity">
    <reaction evidence="10">
        <text>L-cysteinyl-[protein] + hexadecanoyl-CoA = S-hexadecanoyl-L-cysteinyl-[protein] + CoA</text>
        <dbReference type="Rhea" id="RHEA:36683"/>
        <dbReference type="Rhea" id="RHEA-COMP:10131"/>
        <dbReference type="Rhea" id="RHEA-COMP:11032"/>
        <dbReference type="ChEBI" id="CHEBI:29950"/>
        <dbReference type="ChEBI" id="CHEBI:57287"/>
        <dbReference type="ChEBI" id="CHEBI:57379"/>
        <dbReference type="ChEBI" id="CHEBI:74151"/>
        <dbReference type="EC" id="2.3.1.225"/>
    </reaction>
</comment>
<keyword evidence="5 10" id="KW-1133">Transmembrane helix</keyword>
<dbReference type="Proteomes" id="UP000006727">
    <property type="component" value="Chromosome 2"/>
</dbReference>
<dbReference type="Gramene" id="Pp3c2_20610V3.3">
    <property type="protein sequence ID" value="Pp3c2_20610V3.3"/>
    <property type="gene ID" value="Pp3c2_20610"/>
</dbReference>
<reference evidence="12" key="3">
    <citation type="submission" date="2020-12" db="UniProtKB">
        <authorList>
            <consortium name="EnsemblPlants"/>
        </authorList>
    </citation>
    <scope>IDENTIFICATION</scope>
</reference>
<evidence type="ECO:0000256" key="10">
    <source>
        <dbReference type="RuleBase" id="RU079119"/>
    </source>
</evidence>
<dbReference type="OMA" id="RNHGRFW"/>
<dbReference type="EMBL" id="ABEU02000002">
    <property type="status" value="NOT_ANNOTATED_CDS"/>
    <property type="molecule type" value="Genomic_DNA"/>
</dbReference>
<comment type="similarity">
    <text evidence="2 10">Belongs to the DHHC palmitoyltransferase family.</text>
</comment>
<protein>
    <recommendedName>
        <fullName evidence="10">S-acyltransferase</fullName>
        <ecNumber evidence="10">2.3.1.225</ecNumber>
    </recommendedName>
    <alternativeName>
        <fullName evidence="10">Palmitoyltransferase</fullName>
    </alternativeName>
</protein>
<evidence type="ECO:0000256" key="9">
    <source>
        <dbReference type="ARBA" id="ARBA00023315"/>
    </source>
</evidence>
<gene>
    <name evidence="12" type="primary">LOC112278717</name>
</gene>
<keyword evidence="7" id="KW-0564">Palmitate</keyword>
<dbReference type="AlphaFoldDB" id="A0A7I4FK38"/>
<sequence>MGPNAWHTGWGVRVMWVLVHAVGVGGLLFLDSDLRTLSLAFSWWAGSYYLLFLAVVIQYCRTAGSTPGYLVDALSEDANCESFAKSAAAGSCRSSQSAAESGRSSYGSFQNSESCRAPPRVLRENVKGGYAPVSEASPLLMNSINVKRESDGCHSTRGSAHSLLSISTGFCAYCGYLQPLRTKHCHDCDKCVLRFDHHCVWLGTCVGQRNHRKFWWYIFCETALVMWTLVSYIRAFGSSIGSTTLLEGLAVLLLILGLITAECFLMSLLVFHSFLVLTNQTTYELTRRRRIPYLRTLPEKVHPFSKGMDANLYSFCCSSSSEHPIYVLPSPEELENMARPTSCFSYFPGSNKVTSCFLN</sequence>
<name>A0A7I4FK38_PHYPA</name>
<accession>A0A7I4FK38</accession>
<dbReference type="PROSITE" id="PS50216">
    <property type="entry name" value="DHHC"/>
    <property type="match status" value="1"/>
</dbReference>
<keyword evidence="4 10" id="KW-0812">Transmembrane</keyword>
<feature type="transmembrane region" description="Helical" evidence="10">
    <location>
        <begin position="214"/>
        <end position="237"/>
    </location>
</feature>
<evidence type="ECO:0000256" key="3">
    <source>
        <dbReference type="ARBA" id="ARBA00022679"/>
    </source>
</evidence>
<evidence type="ECO:0000259" key="11">
    <source>
        <dbReference type="Pfam" id="PF01529"/>
    </source>
</evidence>
<dbReference type="EnsemblPlants" id="Pp3c2_20610V3.3">
    <property type="protein sequence ID" value="Pp3c2_20610V3.3"/>
    <property type="gene ID" value="Pp3c2_20610"/>
</dbReference>
<dbReference type="InterPro" id="IPR039859">
    <property type="entry name" value="PFA4/ZDH16/20/ERF2-like"/>
</dbReference>
<dbReference type="Gramene" id="Pp3c2_20610V3.2">
    <property type="protein sequence ID" value="Pp3c2_20610V3.2"/>
    <property type="gene ID" value="Pp3c2_20610"/>
</dbReference>
<dbReference type="OrthoDB" id="9909019at2759"/>
<dbReference type="GO" id="GO:0005794">
    <property type="term" value="C:Golgi apparatus"/>
    <property type="evidence" value="ECO:0000318"/>
    <property type="project" value="GO_Central"/>
</dbReference>
<dbReference type="PANTHER" id="PTHR22883">
    <property type="entry name" value="ZINC FINGER DHHC DOMAIN CONTAINING PROTEIN"/>
    <property type="match status" value="1"/>
</dbReference>
<dbReference type="InterPro" id="IPR001594">
    <property type="entry name" value="Palmitoyltrfase_DHHC"/>
</dbReference>
<feature type="transmembrane region" description="Helical" evidence="10">
    <location>
        <begin position="41"/>
        <end position="60"/>
    </location>
</feature>
<dbReference type="KEGG" id="ppp:112278717"/>
<dbReference type="EnsemblPlants" id="Pp3c2_20610V3.2">
    <property type="protein sequence ID" value="Pp3c2_20610V3.2"/>
    <property type="gene ID" value="Pp3c2_20610"/>
</dbReference>
<evidence type="ECO:0000256" key="2">
    <source>
        <dbReference type="ARBA" id="ARBA00008574"/>
    </source>
</evidence>
<dbReference type="GO" id="GO:0006612">
    <property type="term" value="P:protein targeting to membrane"/>
    <property type="evidence" value="ECO:0000318"/>
    <property type="project" value="GO_Central"/>
</dbReference>
<dbReference type="EC" id="2.3.1.225" evidence="10"/>